<evidence type="ECO:0000256" key="10">
    <source>
        <dbReference type="ARBA" id="ARBA00023136"/>
    </source>
</evidence>
<feature type="region of interest" description="Disordered" evidence="13">
    <location>
        <begin position="1"/>
        <end position="47"/>
    </location>
</feature>
<evidence type="ECO:0000256" key="2">
    <source>
        <dbReference type="ARBA" id="ARBA00007956"/>
    </source>
</evidence>
<name>A0AAD1ZVK8_9LAMI</name>
<evidence type="ECO:0000256" key="5">
    <source>
        <dbReference type="ARBA" id="ARBA00022703"/>
    </source>
</evidence>
<dbReference type="AlphaFoldDB" id="A0AAD1ZVK8"/>
<keyword evidence="5" id="KW-0053">Apoptosis</keyword>
<dbReference type="GO" id="GO:0006888">
    <property type="term" value="P:endoplasmic reticulum to Golgi vesicle-mediated transport"/>
    <property type="evidence" value="ECO:0007669"/>
    <property type="project" value="UniProtKB-UniRule"/>
</dbReference>
<evidence type="ECO:0000256" key="8">
    <source>
        <dbReference type="ARBA" id="ARBA00022989"/>
    </source>
</evidence>
<dbReference type="EMBL" id="OU503049">
    <property type="protein sequence ID" value="CAI9776611.1"/>
    <property type="molecule type" value="Genomic_DNA"/>
</dbReference>
<comment type="caution">
    <text evidence="11">Lacks conserved residue(s) required for the propagation of feature annotation.</text>
</comment>
<evidence type="ECO:0000256" key="6">
    <source>
        <dbReference type="ARBA" id="ARBA00022824"/>
    </source>
</evidence>
<keyword evidence="6 11" id="KW-0256">Endoplasmic reticulum</keyword>
<keyword evidence="15" id="KW-1185">Reference proteome</keyword>
<evidence type="ECO:0000256" key="7">
    <source>
        <dbReference type="ARBA" id="ARBA00022927"/>
    </source>
</evidence>
<keyword evidence="4 11" id="KW-0812">Transmembrane</keyword>
<dbReference type="GO" id="GO:0070973">
    <property type="term" value="P:protein localization to endoplasmic reticulum exit site"/>
    <property type="evidence" value="ECO:0007669"/>
    <property type="project" value="UniProtKB-UniRule"/>
</dbReference>
<keyword evidence="10 11" id="KW-0472">Membrane</keyword>
<keyword evidence="11" id="KW-0931">ER-Golgi transport</keyword>
<feature type="transmembrane region" description="Helical" evidence="11">
    <location>
        <begin position="85"/>
        <end position="106"/>
    </location>
</feature>
<dbReference type="GO" id="GO:0005789">
    <property type="term" value="C:endoplasmic reticulum membrane"/>
    <property type="evidence" value="ECO:0007669"/>
    <property type="project" value="UniProtKB-SubCell"/>
</dbReference>
<organism evidence="14 15">
    <name type="scientific">Fraxinus pennsylvanica</name>
    <dbReference type="NCBI Taxonomy" id="56036"/>
    <lineage>
        <taxon>Eukaryota</taxon>
        <taxon>Viridiplantae</taxon>
        <taxon>Streptophyta</taxon>
        <taxon>Embryophyta</taxon>
        <taxon>Tracheophyta</taxon>
        <taxon>Spermatophyta</taxon>
        <taxon>Magnoliopsida</taxon>
        <taxon>eudicotyledons</taxon>
        <taxon>Gunneridae</taxon>
        <taxon>Pentapetalae</taxon>
        <taxon>asterids</taxon>
        <taxon>lamiids</taxon>
        <taxon>Lamiales</taxon>
        <taxon>Oleaceae</taxon>
        <taxon>Oleeae</taxon>
        <taxon>Fraxinus</taxon>
    </lineage>
</organism>
<evidence type="ECO:0000313" key="14">
    <source>
        <dbReference type="EMBL" id="CAI9776611.1"/>
    </source>
</evidence>
<proteinExistence type="inferred from homology"/>
<keyword evidence="3 11" id="KW-0813">Transport</keyword>
<comment type="subcellular location">
    <subcellularLocation>
        <location evidence="1 11">Endoplasmic reticulum membrane</location>
        <topology evidence="1 11">Multi-pass membrane protein</topology>
    </subcellularLocation>
</comment>
<dbReference type="PANTHER" id="PTHR12701:SF13">
    <property type="entry name" value="ENDOPLASMIC RETICULUM TRANSMEMBRANE PROTEIN"/>
    <property type="match status" value="1"/>
</dbReference>
<comment type="similarity">
    <text evidence="2 11">Belongs to the BCAP29/BCAP31 family.</text>
</comment>
<reference evidence="14" key="1">
    <citation type="submission" date="2023-05" db="EMBL/GenBank/DDBJ databases">
        <authorList>
            <person name="Huff M."/>
        </authorList>
    </citation>
    <scope>NUCLEOTIDE SEQUENCE</scope>
</reference>
<evidence type="ECO:0000256" key="9">
    <source>
        <dbReference type="ARBA" id="ARBA00023054"/>
    </source>
</evidence>
<feature type="coiled-coil region" evidence="12">
    <location>
        <begin position="163"/>
        <end position="253"/>
    </location>
</feature>
<feature type="compositionally biased region" description="Basic and acidic residues" evidence="13">
    <location>
        <begin position="22"/>
        <end position="34"/>
    </location>
</feature>
<evidence type="ECO:0000256" key="13">
    <source>
        <dbReference type="SAM" id="MobiDB-lite"/>
    </source>
</evidence>
<dbReference type="Proteomes" id="UP000834106">
    <property type="component" value="Chromosome 14"/>
</dbReference>
<evidence type="ECO:0000256" key="11">
    <source>
        <dbReference type="RuleBase" id="RU367026"/>
    </source>
</evidence>
<gene>
    <name evidence="14" type="ORF">FPE_LOCUS24041</name>
</gene>
<accession>A0AAD1ZVK8</accession>
<comment type="function">
    <text evidence="11">May play a role in anterograde transport of membrane proteins from the endoplasmic reticulum to the Golgi.</text>
</comment>
<keyword evidence="7 11" id="KW-0653">Protein transport</keyword>
<feature type="transmembrane region" description="Helical" evidence="11">
    <location>
        <begin position="126"/>
        <end position="146"/>
    </location>
</feature>
<protein>
    <recommendedName>
        <fullName evidence="11">Endoplasmic reticulum transmembrane protein</fullName>
    </recommendedName>
</protein>
<dbReference type="Gene3D" id="1.20.5.110">
    <property type="match status" value="1"/>
</dbReference>
<evidence type="ECO:0000313" key="15">
    <source>
        <dbReference type="Proteomes" id="UP000834106"/>
    </source>
</evidence>
<evidence type="ECO:0000256" key="1">
    <source>
        <dbReference type="ARBA" id="ARBA00004477"/>
    </source>
</evidence>
<evidence type="ECO:0000256" key="12">
    <source>
        <dbReference type="SAM" id="Coils"/>
    </source>
</evidence>
<dbReference type="GO" id="GO:0006886">
    <property type="term" value="P:intracellular protein transport"/>
    <property type="evidence" value="ECO:0007669"/>
    <property type="project" value="UniProtKB-UniRule"/>
</dbReference>
<keyword evidence="9 12" id="KW-0175">Coiled coil</keyword>
<evidence type="ECO:0000256" key="3">
    <source>
        <dbReference type="ARBA" id="ARBA00022448"/>
    </source>
</evidence>
<sequence length="259" mass="29118">MSLDLIVDSNPDDGGTEGVGRASDRSGKMDDGGARGRSGRLNGDAPEENLKISGEDWTAERTVVKIGPLRELVMKGLDQVKMRRGTVLTIADTIFVILFSNLVSIFKIQNKGSKVGTMTPMDQVLWRTNLLEATLMGFSLFLAFLIDRVHHYMWKLIKFRSNSGDSKQEVERLEKEKLQLKEKEEKASEEVKRLQKEISSLMENLNKLKSESAEKDKKVGTAEAHVVALQKQAADLLLEYDRLLEDNQNLQNQAHGFRS</sequence>
<evidence type="ECO:0000256" key="4">
    <source>
        <dbReference type="ARBA" id="ARBA00022692"/>
    </source>
</evidence>
<keyword evidence="8 11" id="KW-1133">Transmembrane helix</keyword>
<dbReference type="FunFam" id="1.20.5.110:FF:000011">
    <property type="entry name" value="B-cell receptor-associated protein 29"/>
    <property type="match status" value="1"/>
</dbReference>
<dbReference type="PANTHER" id="PTHR12701">
    <property type="entry name" value="BCR-ASSOCIATED PROTEIN, BAP"/>
    <property type="match status" value="1"/>
</dbReference>
<dbReference type="InterPro" id="IPR008417">
    <property type="entry name" value="BAP29/BAP31"/>
</dbReference>